<protein>
    <recommendedName>
        <fullName evidence="1">Sialidase domain-containing protein</fullName>
    </recommendedName>
</protein>
<gene>
    <name evidence="2" type="ORF">EKH79_04025</name>
</gene>
<evidence type="ECO:0000313" key="2">
    <source>
        <dbReference type="EMBL" id="RUL65884.1"/>
    </source>
</evidence>
<evidence type="ECO:0000313" key="3">
    <source>
        <dbReference type="Proteomes" id="UP000267077"/>
    </source>
</evidence>
<proteinExistence type="predicted"/>
<name>A0A3S0PZT0_9GAMM</name>
<dbReference type="SUPFAM" id="SSF50939">
    <property type="entry name" value="Sialidases"/>
    <property type="match status" value="1"/>
</dbReference>
<organism evidence="2 3">
    <name type="scientific">Dyella dinghuensis</name>
    <dbReference type="NCBI Taxonomy" id="1920169"/>
    <lineage>
        <taxon>Bacteria</taxon>
        <taxon>Pseudomonadati</taxon>
        <taxon>Pseudomonadota</taxon>
        <taxon>Gammaproteobacteria</taxon>
        <taxon>Lysobacterales</taxon>
        <taxon>Rhodanobacteraceae</taxon>
        <taxon>Dyella</taxon>
    </lineage>
</organism>
<dbReference type="AlphaFoldDB" id="A0A3S0PZT0"/>
<dbReference type="PANTHER" id="PTHR43752:SF2">
    <property type="entry name" value="BNR_ASP-BOX REPEAT FAMILY PROTEIN"/>
    <property type="match status" value="1"/>
</dbReference>
<accession>A0A3S0PZT0</accession>
<dbReference type="InterPro" id="IPR036278">
    <property type="entry name" value="Sialidase_sf"/>
</dbReference>
<dbReference type="CDD" id="cd15482">
    <property type="entry name" value="Sialidase_non-viral"/>
    <property type="match status" value="1"/>
</dbReference>
<dbReference type="InterPro" id="IPR011040">
    <property type="entry name" value="Sialidase"/>
</dbReference>
<reference evidence="2 3" key="1">
    <citation type="submission" date="2018-12" db="EMBL/GenBank/DDBJ databases">
        <title>Dyella dinghuensis sp. nov. DHOA06 and Dyella choica sp. nov. 4M-K27, isolated from forest soil.</title>
        <authorList>
            <person name="Qiu L.-H."/>
            <person name="Gao Z.-H."/>
        </authorList>
    </citation>
    <scope>NUCLEOTIDE SEQUENCE [LARGE SCALE GENOMIC DNA]</scope>
    <source>
        <strain evidence="2 3">DHOA06</strain>
    </source>
</reference>
<dbReference type="PANTHER" id="PTHR43752">
    <property type="entry name" value="BNR/ASP-BOX REPEAT FAMILY PROTEIN"/>
    <property type="match status" value="1"/>
</dbReference>
<dbReference type="OrthoDB" id="41724at2"/>
<dbReference type="EMBL" id="RYZR01000003">
    <property type="protein sequence ID" value="RUL65884.1"/>
    <property type="molecule type" value="Genomic_DNA"/>
</dbReference>
<evidence type="ECO:0000259" key="1">
    <source>
        <dbReference type="Pfam" id="PF13088"/>
    </source>
</evidence>
<sequence>MSCRSCNADGESFPRHRDLQRPVTWSRRLTFFVVVGQPGHGDGVAVGRRGTLAVPVFSDGVHWKHVLTTEESSGAEFSYPAVIQTSDGLVHITYTWKRLRIAYVVLDLQKPRPEPVDSFAKPPQSRDLGAVTCVHKTMVYEHGQFCVIAIEKMCCDATCLDLNSTYKLFEGKYELDIHV</sequence>
<comment type="caution">
    <text evidence="2">The sequence shown here is derived from an EMBL/GenBank/DDBJ whole genome shotgun (WGS) entry which is preliminary data.</text>
</comment>
<dbReference type="Proteomes" id="UP000267077">
    <property type="component" value="Unassembled WGS sequence"/>
</dbReference>
<feature type="domain" description="Sialidase" evidence="1">
    <location>
        <begin position="41"/>
        <end position="92"/>
    </location>
</feature>
<keyword evidence="3" id="KW-1185">Reference proteome</keyword>
<dbReference type="Pfam" id="PF13088">
    <property type="entry name" value="BNR_2"/>
    <property type="match status" value="1"/>
</dbReference>